<feature type="region of interest" description="Disordered" evidence="1">
    <location>
        <begin position="1"/>
        <end position="20"/>
    </location>
</feature>
<protein>
    <submittedName>
        <fullName evidence="2">Uncharacterized protein</fullName>
    </submittedName>
</protein>
<sequence>MGLAQRRGPAGVPEHDPQPRFGTLCLCRVAAGSVLRVFTRHGVEAEAIAAHLLEQIRLEAGVEQVDCGLLVHVQQRRHGGHAELGSGVER</sequence>
<proteinExistence type="predicted"/>
<evidence type="ECO:0000313" key="2">
    <source>
        <dbReference type="EMBL" id="GGU73984.1"/>
    </source>
</evidence>
<evidence type="ECO:0000313" key="3">
    <source>
        <dbReference type="Proteomes" id="UP000649573"/>
    </source>
</evidence>
<reference evidence="3" key="1">
    <citation type="journal article" date="2019" name="Int. J. Syst. Evol. Microbiol.">
        <title>The Global Catalogue of Microorganisms (GCM) 10K type strain sequencing project: providing services to taxonomists for standard genome sequencing and annotation.</title>
        <authorList>
            <consortium name="The Broad Institute Genomics Platform"/>
            <consortium name="The Broad Institute Genome Sequencing Center for Infectious Disease"/>
            <person name="Wu L."/>
            <person name="Ma J."/>
        </authorList>
    </citation>
    <scope>NUCLEOTIDE SEQUENCE [LARGE SCALE GENOMIC DNA]</scope>
    <source>
        <strain evidence="3">JCM 3296</strain>
    </source>
</reference>
<dbReference type="Proteomes" id="UP000649573">
    <property type="component" value="Unassembled WGS sequence"/>
</dbReference>
<dbReference type="EMBL" id="BMRE01000054">
    <property type="protein sequence ID" value="GGU73984.1"/>
    <property type="molecule type" value="Genomic_DNA"/>
</dbReference>
<keyword evidence="3" id="KW-1185">Reference proteome</keyword>
<name>A0ABQ2VAG0_9PSEU</name>
<gene>
    <name evidence="2" type="ORF">GCM10010178_76800</name>
</gene>
<organism evidence="2 3">
    <name type="scientific">Lentzea flava</name>
    <dbReference type="NCBI Taxonomy" id="103732"/>
    <lineage>
        <taxon>Bacteria</taxon>
        <taxon>Bacillati</taxon>
        <taxon>Actinomycetota</taxon>
        <taxon>Actinomycetes</taxon>
        <taxon>Pseudonocardiales</taxon>
        <taxon>Pseudonocardiaceae</taxon>
        <taxon>Lentzea</taxon>
    </lineage>
</organism>
<accession>A0ABQ2VAG0</accession>
<comment type="caution">
    <text evidence="2">The sequence shown here is derived from an EMBL/GenBank/DDBJ whole genome shotgun (WGS) entry which is preliminary data.</text>
</comment>
<evidence type="ECO:0000256" key="1">
    <source>
        <dbReference type="SAM" id="MobiDB-lite"/>
    </source>
</evidence>